<evidence type="ECO:0000259" key="3">
    <source>
        <dbReference type="Pfam" id="PF06863"/>
    </source>
</evidence>
<evidence type="ECO:0000256" key="1">
    <source>
        <dbReference type="SAM" id="SignalP"/>
    </source>
</evidence>
<reference evidence="4" key="1">
    <citation type="submission" date="2020-05" db="EMBL/GenBank/DDBJ databases">
        <title>Phylogenomic resolution of chytrid fungi.</title>
        <authorList>
            <person name="Stajich J.E."/>
            <person name="Amses K."/>
            <person name="Simmons R."/>
            <person name="Seto K."/>
            <person name="Myers J."/>
            <person name="Bonds A."/>
            <person name="Quandt C.A."/>
            <person name="Barry K."/>
            <person name="Liu P."/>
            <person name="Grigoriev I."/>
            <person name="Longcore J.E."/>
            <person name="James T.Y."/>
        </authorList>
    </citation>
    <scope>NUCLEOTIDE SEQUENCE</scope>
    <source>
        <strain evidence="4">PLAUS21</strain>
    </source>
</reference>
<dbReference type="Gene3D" id="2.60.120.600">
    <property type="entry name" value="Domain of unknown function DUF1214, C-terminal domain"/>
    <property type="match status" value="1"/>
</dbReference>
<dbReference type="SUPFAM" id="SSF160935">
    <property type="entry name" value="VPA0735-like"/>
    <property type="match status" value="1"/>
</dbReference>
<evidence type="ECO:0000259" key="2">
    <source>
        <dbReference type="Pfam" id="PF06742"/>
    </source>
</evidence>
<feature type="domain" description="DUF1254" evidence="3">
    <location>
        <begin position="53"/>
        <end position="181"/>
    </location>
</feature>
<gene>
    <name evidence="4" type="ORF">HK103_000825</name>
</gene>
<evidence type="ECO:0000313" key="4">
    <source>
        <dbReference type="EMBL" id="KAJ3253184.1"/>
    </source>
</evidence>
<dbReference type="InterPro" id="IPR010679">
    <property type="entry name" value="DUF1254"/>
</dbReference>
<feature type="domain" description="DUF1214" evidence="2">
    <location>
        <begin position="336"/>
        <end position="451"/>
    </location>
</feature>
<name>A0AAD5UB22_9FUNG</name>
<dbReference type="AlphaFoldDB" id="A0AAD5UB22"/>
<dbReference type="InterPro" id="IPR037049">
    <property type="entry name" value="DUF1214_C_sf"/>
</dbReference>
<sequence length="467" mass="50703">MLGSTLLGLLFQVALGQTTGDSVSDAFIYALPAGEFMKTKMRLYYKYPDSYNGFAINQPLMPDETFTAVVAPNVDTVYAAGIFDLAASPRLITVPPVLDGRYVVTDFVDPYGNAPFAFNSIDIPQGGDYLIYGPSTSEKDATTFGVQYNATVIKFNTSDAMVLLRARHNATDPQQAAALLSSYNATRLLPGTDVPRLQRFNEIATQMTEFGLEFPDVGLLATQYENSIRNATIGWKWAMMGLKYVEPSTVADTEYVQKFQNVIDQAQNNATYLLEIASRVPAIVQTISAGTRQIGTLFSTGWSATNSPVVGKFGDNYLARAAVAFVLYLGLAPSQAVYFQTTIDPSTGKAYNGSHNYEVTFVSNQLPPVEGFWSMTVYYGVGDDSYGYLVGNPIERFSIGDRTPGLIYNSDGSLTVTLSATRPNTTAGAANWLPVGANRTFEVFLRAYGPTAGIADFAPPQIKLISK</sequence>
<feature type="signal peptide" evidence="1">
    <location>
        <begin position="1"/>
        <end position="16"/>
    </location>
</feature>
<dbReference type="PANTHER" id="PTHR36509:SF2">
    <property type="entry name" value="BLL3101 PROTEIN"/>
    <property type="match status" value="1"/>
</dbReference>
<dbReference type="Pfam" id="PF06863">
    <property type="entry name" value="DUF1254"/>
    <property type="match status" value="1"/>
</dbReference>
<accession>A0AAD5UB22</accession>
<proteinExistence type="predicted"/>
<keyword evidence="1" id="KW-0732">Signal</keyword>
<evidence type="ECO:0008006" key="6">
    <source>
        <dbReference type="Google" id="ProtNLM"/>
    </source>
</evidence>
<dbReference type="EMBL" id="JADGKB010000117">
    <property type="protein sequence ID" value="KAJ3253184.1"/>
    <property type="molecule type" value="Genomic_DNA"/>
</dbReference>
<comment type="caution">
    <text evidence="4">The sequence shown here is derived from an EMBL/GenBank/DDBJ whole genome shotgun (WGS) entry which is preliminary data.</text>
</comment>
<dbReference type="Gene3D" id="2.60.40.1610">
    <property type="entry name" value="Domain of unknown function DUF1254"/>
    <property type="match status" value="1"/>
</dbReference>
<dbReference type="Proteomes" id="UP001210925">
    <property type="component" value="Unassembled WGS sequence"/>
</dbReference>
<protein>
    <recommendedName>
        <fullName evidence="6">DUF1254 domain-containing protein</fullName>
    </recommendedName>
</protein>
<dbReference type="Pfam" id="PF06742">
    <property type="entry name" value="DUF1214"/>
    <property type="match status" value="1"/>
</dbReference>
<dbReference type="InterPro" id="IPR037050">
    <property type="entry name" value="DUF1254_sf"/>
</dbReference>
<dbReference type="InterPro" id="IPR010621">
    <property type="entry name" value="DUF1214"/>
</dbReference>
<dbReference type="PANTHER" id="PTHR36509">
    <property type="entry name" value="BLL3101 PROTEIN"/>
    <property type="match status" value="1"/>
</dbReference>
<evidence type="ECO:0000313" key="5">
    <source>
        <dbReference type="Proteomes" id="UP001210925"/>
    </source>
</evidence>
<organism evidence="4 5">
    <name type="scientific">Boothiomyces macroporosus</name>
    <dbReference type="NCBI Taxonomy" id="261099"/>
    <lineage>
        <taxon>Eukaryota</taxon>
        <taxon>Fungi</taxon>
        <taxon>Fungi incertae sedis</taxon>
        <taxon>Chytridiomycota</taxon>
        <taxon>Chytridiomycota incertae sedis</taxon>
        <taxon>Chytridiomycetes</taxon>
        <taxon>Rhizophydiales</taxon>
        <taxon>Terramycetaceae</taxon>
        <taxon>Boothiomyces</taxon>
    </lineage>
</organism>
<keyword evidence="5" id="KW-1185">Reference proteome</keyword>
<feature type="chain" id="PRO_5042294777" description="DUF1254 domain-containing protein" evidence="1">
    <location>
        <begin position="17"/>
        <end position="467"/>
    </location>
</feature>